<dbReference type="Pfam" id="PF10123">
    <property type="entry name" value="Mu-like_Pro"/>
    <property type="match status" value="1"/>
</dbReference>
<gene>
    <name evidence="2" type="ORF">LCGC14_1380510</name>
</gene>
<name>A0A0F9MI80_9ZZZZ</name>
<dbReference type="EMBL" id="LAZR01008815">
    <property type="protein sequence ID" value="KKM76395.1"/>
    <property type="molecule type" value="Genomic_DNA"/>
</dbReference>
<comment type="caution">
    <text evidence="2">The sequence shown here is derived from an EMBL/GenBank/DDBJ whole genome shotgun (WGS) entry which is preliminary data.</text>
</comment>
<protein>
    <submittedName>
        <fullName evidence="2">Uncharacterized protein</fullName>
    </submittedName>
</protein>
<sequence>TLTPEQKMMARLSDLLGLPDEAGLLDILTAAVGKLGTGESDEEAPAPEPAAKDATIAKLAAELGLEGGDLTKLKAHVASLTVKAGMYDKLSKQVDELTTERDTKRVNALIETQVEAGKINPNDETVFAAARSLAASDPDQFNVIYGSMPATVEPGSVTKNGPAAKTERQRLITAASKDFDKESEYHSCSEKTYVNCALDETDQPHLSDTEAETLVTARSK</sequence>
<reference evidence="2" key="1">
    <citation type="journal article" date="2015" name="Nature">
        <title>Complex archaea that bridge the gap between prokaryotes and eukaryotes.</title>
        <authorList>
            <person name="Spang A."/>
            <person name="Saw J.H."/>
            <person name="Jorgensen S.L."/>
            <person name="Zaremba-Niedzwiedzka K."/>
            <person name="Martijn J."/>
            <person name="Lind A.E."/>
            <person name="van Eijk R."/>
            <person name="Schleper C."/>
            <person name="Guy L."/>
            <person name="Ettema T.J."/>
        </authorList>
    </citation>
    <scope>NUCLEOTIDE SEQUENCE</scope>
</reference>
<feature type="region of interest" description="Disordered" evidence="1">
    <location>
        <begin position="201"/>
        <end position="220"/>
    </location>
</feature>
<accession>A0A0F9MI80</accession>
<proteinExistence type="predicted"/>
<organism evidence="2">
    <name type="scientific">marine sediment metagenome</name>
    <dbReference type="NCBI Taxonomy" id="412755"/>
    <lineage>
        <taxon>unclassified sequences</taxon>
        <taxon>metagenomes</taxon>
        <taxon>ecological metagenomes</taxon>
    </lineage>
</organism>
<evidence type="ECO:0000313" key="2">
    <source>
        <dbReference type="EMBL" id="KKM76395.1"/>
    </source>
</evidence>
<dbReference type="InterPro" id="IPR012106">
    <property type="entry name" value="Phage_Mu_Gp1"/>
</dbReference>
<feature type="non-terminal residue" evidence="2">
    <location>
        <position position="1"/>
    </location>
</feature>
<evidence type="ECO:0000256" key="1">
    <source>
        <dbReference type="SAM" id="MobiDB-lite"/>
    </source>
</evidence>
<dbReference type="AlphaFoldDB" id="A0A0F9MI80"/>